<protein>
    <submittedName>
        <fullName evidence="1">Uncharacterized protein</fullName>
    </submittedName>
</protein>
<sequence>MKSAVDVQYVTGSAMGLPVEAAAEFETYGRDVSARQLRHTPAFACLAGISSCFRYGIVAFELLVELVRAACPAVHDPALHIGVTSSGPRDGVPLALTSPVSDVDGAHPNTVERDSPLRDPQPGPSNAQPEPAHPGTLLTVPAHYLLMQRGGLHPAPRQISSVHLNTMFQFKAASLGQTYLSSGGARAGDLIVSCPLSDFTAIYSHWRLIVWHNGYGCY</sequence>
<keyword evidence="2" id="KW-1185">Reference proteome</keyword>
<dbReference type="EMBL" id="JANSHE010000180">
    <property type="protein sequence ID" value="KAJ3015022.1"/>
    <property type="molecule type" value="Genomic_DNA"/>
</dbReference>
<proteinExistence type="predicted"/>
<name>A0ACC1QAB7_9APHY</name>
<gene>
    <name evidence="1" type="ORF">NUW54_g1153</name>
</gene>
<evidence type="ECO:0000313" key="1">
    <source>
        <dbReference type="EMBL" id="KAJ3015022.1"/>
    </source>
</evidence>
<comment type="caution">
    <text evidence="1">The sequence shown here is derived from an EMBL/GenBank/DDBJ whole genome shotgun (WGS) entry which is preliminary data.</text>
</comment>
<reference evidence="1" key="1">
    <citation type="submission" date="2022-08" db="EMBL/GenBank/DDBJ databases">
        <title>Genome Sequence of Pycnoporus sanguineus.</title>
        <authorList>
            <person name="Buettner E."/>
        </authorList>
    </citation>
    <scope>NUCLEOTIDE SEQUENCE</scope>
    <source>
        <strain evidence="1">CG-C14</strain>
    </source>
</reference>
<evidence type="ECO:0000313" key="2">
    <source>
        <dbReference type="Proteomes" id="UP001144978"/>
    </source>
</evidence>
<dbReference type="Proteomes" id="UP001144978">
    <property type="component" value="Unassembled WGS sequence"/>
</dbReference>
<organism evidence="1 2">
    <name type="scientific">Trametes sanguinea</name>
    <dbReference type="NCBI Taxonomy" id="158606"/>
    <lineage>
        <taxon>Eukaryota</taxon>
        <taxon>Fungi</taxon>
        <taxon>Dikarya</taxon>
        <taxon>Basidiomycota</taxon>
        <taxon>Agaricomycotina</taxon>
        <taxon>Agaricomycetes</taxon>
        <taxon>Polyporales</taxon>
        <taxon>Polyporaceae</taxon>
        <taxon>Trametes</taxon>
    </lineage>
</organism>
<accession>A0ACC1QAB7</accession>